<sequence length="584" mass="64267">MEIKRGIAVSPGIAIGPALVLDTEGVRIPHRQIPAANVGDEIQRLHEAIAHAAHETRQSQLALTAKLGSQYGAIFAAHSMLFDDPSLLRELDEAIRAQLFSAEYAVSKVIRRYARALESLGADHYLSSRTADLFDVERRILDRLLGNRRESLDALREPVIVLAGDLMPSETAALDPNKVFAFATESGGRTSHTAIMAGALEIPAVVGLGKFLTNVSGGDLVIVDGDSGLVLIDPDAETLERYQALQVRHQRQVSLLSNQRSLTATTLDGTRITLMANIEFPQEAEHCIQRGSDGVGLYRTEFLYVGKSTDPTESDHFDAYMTVLRILGPEQPVTIRTLDLGADKFSNLPWAPPAEKNPFLGLRSVRLCLRNLTLFKTQMRAILRASAFGNVRILFPMVSTLLELRQCKMILSEVKEDLEEEGIAFQRNIPVGTMIEVPSAALIANNLAREVDFFSLGTNDLVQYTLAADRNNEHVASLNNPADPAVLRLLKMVIDSARNAKIQANVCGEMSGDPLYTQLLLGLGYRQLSVTPHNIPEIKKLIRSVTLSDAEQVAQDALQLETARDVTNYLREQMRKILPDQLEA</sequence>
<keyword evidence="14 17" id="KW-0418">Kinase</keyword>
<feature type="active site" description="Tele-phosphohistidine intermediate" evidence="18">
    <location>
        <position position="192"/>
    </location>
</feature>
<dbReference type="Gene3D" id="3.50.30.10">
    <property type="entry name" value="Phosphohistidine domain"/>
    <property type="match status" value="1"/>
</dbReference>
<dbReference type="SUPFAM" id="SSF47831">
    <property type="entry name" value="Enzyme I of the PEP:sugar phosphotransferase system HPr-binding (sub)domain"/>
    <property type="match status" value="1"/>
</dbReference>
<keyword evidence="11 17" id="KW-0808">Transferase</keyword>
<keyword evidence="24" id="KW-0670">Pyruvate</keyword>
<dbReference type="GO" id="GO:0005737">
    <property type="term" value="C:cytoplasm"/>
    <property type="evidence" value="ECO:0007669"/>
    <property type="project" value="UniProtKB-SubCell"/>
</dbReference>
<comment type="cofactor">
    <cofactor evidence="2 17 20">
        <name>Mg(2+)</name>
        <dbReference type="ChEBI" id="CHEBI:18420"/>
    </cofactor>
</comment>
<dbReference type="InterPro" id="IPR036637">
    <property type="entry name" value="Phosphohistidine_dom_sf"/>
</dbReference>
<evidence type="ECO:0000259" key="21">
    <source>
        <dbReference type="Pfam" id="PF00391"/>
    </source>
</evidence>
<organism evidence="24">
    <name type="scientific">Tuwongella immobilis</name>
    <dbReference type="NCBI Taxonomy" id="692036"/>
    <lineage>
        <taxon>Bacteria</taxon>
        <taxon>Pseudomonadati</taxon>
        <taxon>Planctomycetota</taxon>
        <taxon>Planctomycetia</taxon>
        <taxon>Gemmatales</taxon>
        <taxon>Gemmataceae</taxon>
        <taxon>Tuwongella</taxon>
    </lineage>
</organism>
<evidence type="ECO:0000256" key="11">
    <source>
        <dbReference type="ARBA" id="ARBA00022679"/>
    </source>
</evidence>
<dbReference type="FunCoup" id="A0A6C2YP86">
    <property type="interactions" value="341"/>
</dbReference>
<comment type="catalytic activity">
    <reaction evidence="1 17">
        <text>L-histidyl-[protein] + phosphoenolpyruvate = N(pros)-phospho-L-histidyl-[protein] + pyruvate</text>
        <dbReference type="Rhea" id="RHEA:23880"/>
        <dbReference type="Rhea" id="RHEA-COMP:9745"/>
        <dbReference type="Rhea" id="RHEA-COMP:9746"/>
        <dbReference type="ChEBI" id="CHEBI:15361"/>
        <dbReference type="ChEBI" id="CHEBI:29979"/>
        <dbReference type="ChEBI" id="CHEBI:58702"/>
        <dbReference type="ChEBI" id="CHEBI:64837"/>
        <dbReference type="EC" id="2.7.3.9"/>
    </reaction>
</comment>
<proteinExistence type="inferred from homology"/>
<dbReference type="InterPro" id="IPR036618">
    <property type="entry name" value="PtsI_HPr-bd_sf"/>
</dbReference>
<keyword evidence="10 17" id="KW-0762">Sugar transport</keyword>
<evidence type="ECO:0000256" key="2">
    <source>
        <dbReference type="ARBA" id="ARBA00001946"/>
    </source>
</evidence>
<dbReference type="GO" id="GO:0009401">
    <property type="term" value="P:phosphoenolpyruvate-dependent sugar phosphotransferase system"/>
    <property type="evidence" value="ECO:0007669"/>
    <property type="project" value="UniProtKB-KW"/>
</dbReference>
<dbReference type="GO" id="GO:0008965">
    <property type="term" value="F:phosphoenolpyruvate-protein phosphotransferase activity"/>
    <property type="evidence" value="ECO:0007669"/>
    <property type="project" value="UniProtKB-EC"/>
</dbReference>
<feature type="binding site" evidence="19">
    <location>
        <position position="299"/>
    </location>
    <ligand>
        <name>phosphoenolpyruvate</name>
        <dbReference type="ChEBI" id="CHEBI:58702"/>
    </ligand>
</feature>
<dbReference type="PROSITE" id="PS00742">
    <property type="entry name" value="PEP_ENZYMES_2"/>
    <property type="match status" value="1"/>
</dbReference>
<comment type="similarity">
    <text evidence="5 17">Belongs to the PEP-utilizing enzyme family.</text>
</comment>
<evidence type="ECO:0000256" key="20">
    <source>
        <dbReference type="PIRSR" id="PIRSR000732-3"/>
    </source>
</evidence>
<dbReference type="SUPFAM" id="SSF52009">
    <property type="entry name" value="Phosphohistidine domain"/>
    <property type="match status" value="1"/>
</dbReference>
<evidence type="ECO:0000256" key="9">
    <source>
        <dbReference type="ARBA" id="ARBA00022490"/>
    </source>
</evidence>
<dbReference type="InterPro" id="IPR024692">
    <property type="entry name" value="PTS_EI"/>
</dbReference>
<feature type="active site" description="Proton donor" evidence="18">
    <location>
        <position position="507"/>
    </location>
</feature>
<feature type="binding site" evidence="19">
    <location>
        <position position="336"/>
    </location>
    <ligand>
        <name>phosphoenolpyruvate</name>
        <dbReference type="ChEBI" id="CHEBI:58702"/>
    </ligand>
</feature>
<dbReference type="Proteomes" id="UP000464378">
    <property type="component" value="Chromosome"/>
</dbReference>
<evidence type="ECO:0000256" key="16">
    <source>
        <dbReference type="ARBA" id="ARBA00033235"/>
    </source>
</evidence>
<feature type="binding site" evidence="20">
    <location>
        <position position="460"/>
    </location>
    <ligand>
        <name>Mg(2+)</name>
        <dbReference type="ChEBI" id="CHEBI:18420"/>
    </ligand>
</feature>
<evidence type="ECO:0000256" key="13">
    <source>
        <dbReference type="ARBA" id="ARBA00022723"/>
    </source>
</evidence>
<dbReference type="InterPro" id="IPR006318">
    <property type="entry name" value="PTS_EI-like"/>
</dbReference>
<evidence type="ECO:0000256" key="7">
    <source>
        <dbReference type="ARBA" id="ARBA00016544"/>
    </source>
</evidence>
<evidence type="ECO:0000256" key="4">
    <source>
        <dbReference type="ARBA" id="ARBA00004496"/>
    </source>
</evidence>
<dbReference type="InterPro" id="IPR008731">
    <property type="entry name" value="PTS_EIN"/>
</dbReference>
<evidence type="ECO:0000256" key="1">
    <source>
        <dbReference type="ARBA" id="ARBA00000683"/>
    </source>
</evidence>
<keyword evidence="9 17" id="KW-0963">Cytoplasm</keyword>
<reference evidence="24" key="1">
    <citation type="submission" date="2019-04" db="EMBL/GenBank/DDBJ databases">
        <authorList>
            <consortium name="Science for Life Laboratories"/>
        </authorList>
    </citation>
    <scope>NUCLEOTIDE SEQUENCE</scope>
    <source>
        <strain evidence="24">MBLW1</strain>
    </source>
</reference>
<evidence type="ECO:0000256" key="17">
    <source>
        <dbReference type="PIRNR" id="PIRNR000732"/>
    </source>
</evidence>
<dbReference type="GO" id="GO:0016301">
    <property type="term" value="F:kinase activity"/>
    <property type="evidence" value="ECO:0007669"/>
    <property type="project" value="UniProtKB-KW"/>
</dbReference>
<dbReference type="InterPro" id="IPR000121">
    <property type="entry name" value="PEP_util_C"/>
</dbReference>
<keyword evidence="13 17" id="KW-0479">Metal-binding</keyword>
<dbReference type="Gene3D" id="1.10.274.10">
    <property type="entry name" value="PtsI, HPr-binding domain"/>
    <property type="match status" value="1"/>
</dbReference>
<dbReference type="InParanoid" id="A0A6C2YP86"/>
<dbReference type="RefSeq" id="WP_162658065.1">
    <property type="nucleotide sequence ID" value="NZ_LR593887.1"/>
</dbReference>
<evidence type="ECO:0000256" key="14">
    <source>
        <dbReference type="ARBA" id="ARBA00022777"/>
    </source>
</evidence>
<evidence type="ECO:0000259" key="23">
    <source>
        <dbReference type="Pfam" id="PF05524"/>
    </source>
</evidence>
<keyword evidence="15 17" id="KW-0460">Magnesium</keyword>
<dbReference type="Pfam" id="PF00391">
    <property type="entry name" value="PEP-utilizers"/>
    <property type="match status" value="1"/>
</dbReference>
<dbReference type="NCBIfam" id="TIGR01417">
    <property type="entry name" value="PTS_I_fam"/>
    <property type="match status" value="1"/>
</dbReference>
<dbReference type="SUPFAM" id="SSF51621">
    <property type="entry name" value="Phosphoenolpyruvate/pyruvate domain"/>
    <property type="match status" value="1"/>
</dbReference>
<dbReference type="InterPro" id="IPR050499">
    <property type="entry name" value="PEP-utilizing_PTS_enzyme"/>
</dbReference>
<dbReference type="PROSITE" id="PS00370">
    <property type="entry name" value="PEP_ENZYMES_PHOS_SITE"/>
    <property type="match status" value="1"/>
</dbReference>
<evidence type="ECO:0000259" key="22">
    <source>
        <dbReference type="Pfam" id="PF02896"/>
    </source>
</evidence>
<gene>
    <name evidence="24" type="ORF">GMBLW1_10170</name>
</gene>
<dbReference type="InterPro" id="IPR018274">
    <property type="entry name" value="PEP_util_AS"/>
</dbReference>
<accession>A0A6C2YP86</accession>
<evidence type="ECO:0000256" key="12">
    <source>
        <dbReference type="ARBA" id="ARBA00022683"/>
    </source>
</evidence>
<dbReference type="EMBL" id="LR593887">
    <property type="protein sequence ID" value="VTS02917.1"/>
    <property type="molecule type" value="Genomic_DNA"/>
</dbReference>
<feature type="binding site" evidence="19">
    <location>
        <begin position="459"/>
        <end position="460"/>
    </location>
    <ligand>
        <name>phosphoenolpyruvate</name>
        <dbReference type="ChEBI" id="CHEBI:58702"/>
    </ligand>
</feature>
<evidence type="ECO:0000256" key="8">
    <source>
        <dbReference type="ARBA" id="ARBA00022448"/>
    </source>
</evidence>
<evidence type="ECO:0000256" key="6">
    <source>
        <dbReference type="ARBA" id="ARBA00012232"/>
    </source>
</evidence>
<name>A0A6C2YP86_9BACT</name>
<keyword evidence="8 17" id="KW-0813">Transport</keyword>
<evidence type="ECO:0000256" key="5">
    <source>
        <dbReference type="ARBA" id="ARBA00007837"/>
    </source>
</evidence>
<dbReference type="EC" id="2.7.3.9" evidence="6 17"/>
<feature type="domain" description="PEP-utilising enzyme mobile" evidence="21">
    <location>
        <begin position="156"/>
        <end position="228"/>
    </location>
</feature>
<dbReference type="InterPro" id="IPR023151">
    <property type="entry name" value="PEP_util_CS"/>
</dbReference>
<feature type="binding site" evidence="20">
    <location>
        <position position="436"/>
    </location>
    <ligand>
        <name>Mg(2+)</name>
        <dbReference type="ChEBI" id="CHEBI:18420"/>
    </ligand>
</feature>
<dbReference type="Pfam" id="PF02896">
    <property type="entry name" value="PEP-utilizers_C"/>
    <property type="match status" value="1"/>
</dbReference>
<dbReference type="KEGG" id="tim:GMBLW1_10170"/>
<dbReference type="Gene3D" id="3.20.20.60">
    <property type="entry name" value="Phosphoenolpyruvate-binding domains"/>
    <property type="match status" value="1"/>
</dbReference>
<dbReference type="Pfam" id="PF05524">
    <property type="entry name" value="PEP-utilisers_N"/>
    <property type="match status" value="1"/>
</dbReference>
<dbReference type="PRINTS" id="PR01736">
    <property type="entry name" value="PHPHTRNFRASE"/>
</dbReference>
<dbReference type="AlphaFoldDB" id="A0A6C2YP86"/>
<evidence type="ECO:0000256" key="18">
    <source>
        <dbReference type="PIRSR" id="PIRSR000732-1"/>
    </source>
</evidence>
<dbReference type="EMBL" id="LR586016">
    <property type="protein sequence ID" value="VIP02943.1"/>
    <property type="molecule type" value="Genomic_DNA"/>
</dbReference>
<comment type="function">
    <text evidence="3 17">General (non sugar-specific) component of the phosphoenolpyruvate-dependent sugar phosphotransferase system (sugar PTS). This major carbohydrate active-transport system catalyzes the phosphorylation of incoming sugar substrates concomitantly with their translocation across the cell membrane. Enzyme I transfers the phosphoryl group from phosphoenolpyruvate (PEP) to the phosphoryl carrier protein (HPr).</text>
</comment>
<evidence type="ECO:0000256" key="10">
    <source>
        <dbReference type="ARBA" id="ARBA00022597"/>
    </source>
</evidence>
<evidence type="ECO:0000256" key="19">
    <source>
        <dbReference type="PIRSR" id="PIRSR000732-2"/>
    </source>
</evidence>
<dbReference type="GO" id="GO:0046872">
    <property type="term" value="F:metal ion binding"/>
    <property type="evidence" value="ECO:0007669"/>
    <property type="project" value="UniProtKB-KW"/>
</dbReference>
<dbReference type="PANTHER" id="PTHR46244:SF3">
    <property type="entry name" value="PHOSPHOENOLPYRUVATE-PROTEIN PHOSPHOTRANSFERASE"/>
    <property type="match status" value="1"/>
</dbReference>
<keyword evidence="12 17" id="KW-0598">Phosphotransferase system</keyword>
<evidence type="ECO:0000313" key="24">
    <source>
        <dbReference type="EMBL" id="VIP02943.1"/>
    </source>
</evidence>
<dbReference type="InterPro" id="IPR008279">
    <property type="entry name" value="PEP-util_enz_mobile_dom"/>
</dbReference>
<evidence type="ECO:0000256" key="15">
    <source>
        <dbReference type="ARBA" id="ARBA00022842"/>
    </source>
</evidence>
<evidence type="ECO:0000313" key="25">
    <source>
        <dbReference type="Proteomes" id="UP000464378"/>
    </source>
</evidence>
<comment type="subcellular location">
    <subcellularLocation>
        <location evidence="4 17">Cytoplasm</location>
    </subcellularLocation>
</comment>
<feature type="domain" description="PEP-utilising enzyme C-terminal" evidence="22">
    <location>
        <begin position="258"/>
        <end position="545"/>
    </location>
</feature>
<feature type="binding site" evidence="19">
    <location>
        <position position="470"/>
    </location>
    <ligand>
        <name>phosphoenolpyruvate</name>
        <dbReference type="ChEBI" id="CHEBI:58702"/>
    </ligand>
</feature>
<dbReference type="InterPro" id="IPR015813">
    <property type="entry name" value="Pyrv/PenolPyrv_kinase-like_dom"/>
</dbReference>
<dbReference type="InterPro" id="IPR040442">
    <property type="entry name" value="Pyrv_kinase-like_dom_sf"/>
</dbReference>
<protein>
    <recommendedName>
        <fullName evidence="7 17">Phosphoenolpyruvate-protein phosphotransferase</fullName>
        <ecNumber evidence="6 17">2.7.3.9</ecNumber>
    </recommendedName>
    <alternativeName>
        <fullName evidence="16 17">Phosphotransferase system, enzyme I</fullName>
    </alternativeName>
</protein>
<keyword evidence="25" id="KW-1185">Reference proteome</keyword>
<feature type="domain" description="Phosphotransferase system enzyme I N-terminal" evidence="23">
    <location>
        <begin position="5"/>
        <end position="129"/>
    </location>
</feature>
<dbReference type="PIRSF" id="PIRSF000732">
    <property type="entry name" value="PTS_enzyme_I"/>
    <property type="match status" value="1"/>
</dbReference>
<dbReference type="PANTHER" id="PTHR46244">
    <property type="entry name" value="PHOSPHOENOLPYRUVATE-PROTEIN PHOSPHOTRANSFERASE"/>
    <property type="match status" value="1"/>
</dbReference>
<evidence type="ECO:0000256" key="3">
    <source>
        <dbReference type="ARBA" id="ARBA00002728"/>
    </source>
</evidence>